<proteinExistence type="predicted"/>
<dbReference type="Proteomes" id="UP000019487">
    <property type="component" value="Unassembled WGS sequence"/>
</dbReference>
<dbReference type="AlphaFoldDB" id="W9C5V4"/>
<protein>
    <submittedName>
        <fullName evidence="2">Uncharacterized protein</fullName>
    </submittedName>
</protein>
<dbReference type="EMBL" id="AYSA01000541">
    <property type="protein sequence ID" value="ESZ91108.1"/>
    <property type="molecule type" value="Genomic_DNA"/>
</dbReference>
<dbReference type="OrthoDB" id="10430304at2759"/>
<reference evidence="2 3" key="1">
    <citation type="journal article" date="2014" name="Genome Announc.">
        <title>Draft genome sequence of Sclerotinia borealis, a psychrophilic plant pathogenic fungus.</title>
        <authorList>
            <person name="Mardanov A.V."/>
            <person name="Beletsky A.V."/>
            <person name="Kadnikov V.V."/>
            <person name="Ignatov A.N."/>
            <person name="Ravin N.V."/>
        </authorList>
    </citation>
    <scope>NUCLEOTIDE SEQUENCE [LARGE SCALE GENOMIC DNA]</scope>
    <source>
        <strain evidence="3">F-4157</strain>
    </source>
</reference>
<organism evidence="2 3">
    <name type="scientific">Sclerotinia borealis (strain F-4128)</name>
    <dbReference type="NCBI Taxonomy" id="1432307"/>
    <lineage>
        <taxon>Eukaryota</taxon>
        <taxon>Fungi</taxon>
        <taxon>Dikarya</taxon>
        <taxon>Ascomycota</taxon>
        <taxon>Pezizomycotina</taxon>
        <taxon>Leotiomycetes</taxon>
        <taxon>Helotiales</taxon>
        <taxon>Sclerotiniaceae</taxon>
        <taxon>Sclerotinia</taxon>
    </lineage>
</organism>
<comment type="caution">
    <text evidence="2">The sequence shown here is derived from an EMBL/GenBank/DDBJ whole genome shotgun (WGS) entry which is preliminary data.</text>
</comment>
<keyword evidence="3" id="KW-1185">Reference proteome</keyword>
<dbReference type="HOGENOM" id="CLU_869216_0_0_1"/>
<evidence type="ECO:0000313" key="3">
    <source>
        <dbReference type="Proteomes" id="UP000019487"/>
    </source>
</evidence>
<feature type="region of interest" description="Disordered" evidence="1">
    <location>
        <begin position="294"/>
        <end position="320"/>
    </location>
</feature>
<accession>W9C5V4</accession>
<evidence type="ECO:0000256" key="1">
    <source>
        <dbReference type="SAM" id="MobiDB-lite"/>
    </source>
</evidence>
<sequence length="320" mass="37136">MSATSQQNIETVRNSASIYTTPTLQESYFTHQTRLSPESFHHLQTHTVVQDINQGWNSENFLTPRIPVVIDTVSDKPQFDLLGVPRCIHLPIKMAHSDIRVPNNYLQFRETLEKIFDAEMAINSAYEKYYAYLTVDQLHIRAGQSQRVSGLHVDGLPRDRTHPEKHPIDHAYLVANTLPSRFFAHPFDMRPYDLQTHHFYNIFERLGDIKKSFQAQPYEINLMNAYSVHDSPVADRDYMRTIVRVEFSVLQFDRVGNSHNPCFEYRWDMIPRPIPERLYDPDYQILQAKGCSDTGGRFDGGRRLGPRGFFRSAPFKTSSP</sequence>
<gene>
    <name evidence="2" type="ORF">SBOR_8508</name>
</gene>
<evidence type="ECO:0000313" key="2">
    <source>
        <dbReference type="EMBL" id="ESZ91108.1"/>
    </source>
</evidence>
<name>W9C5V4_SCLBF</name>